<dbReference type="InterPro" id="IPR011008">
    <property type="entry name" value="Dimeric_a/b-barrel"/>
</dbReference>
<dbReference type="RefSeq" id="WP_157355783.1">
    <property type="nucleotide sequence ID" value="NZ_WRPP01000001.1"/>
</dbReference>
<evidence type="ECO:0000256" key="1">
    <source>
        <dbReference type="ARBA" id="ARBA00007689"/>
    </source>
</evidence>
<dbReference type="PANTHER" id="PTHR35174">
    <property type="entry name" value="BLL7171 PROTEIN-RELATED"/>
    <property type="match status" value="1"/>
</dbReference>
<gene>
    <name evidence="3" type="ORF">GPX89_06860</name>
</gene>
<dbReference type="Gene3D" id="3.30.70.1060">
    <property type="entry name" value="Dimeric alpha+beta barrel"/>
    <property type="match status" value="1"/>
</dbReference>
<dbReference type="AlphaFoldDB" id="A0A7K1URI9"/>
<evidence type="ECO:0000259" key="2">
    <source>
        <dbReference type="Pfam" id="PF03795"/>
    </source>
</evidence>
<feature type="domain" description="YCII-related" evidence="2">
    <location>
        <begin position="83"/>
        <end position="164"/>
    </location>
</feature>
<dbReference type="EMBL" id="WRPP01000001">
    <property type="protein sequence ID" value="MVU76965.1"/>
    <property type="molecule type" value="Genomic_DNA"/>
</dbReference>
<dbReference type="SUPFAM" id="SSF53597">
    <property type="entry name" value="Dihydrofolate reductase-like"/>
    <property type="match status" value="1"/>
</dbReference>
<reference evidence="3 4" key="1">
    <citation type="submission" date="2019-12" db="EMBL/GenBank/DDBJ databases">
        <title>Nocardia sp. nov. ET3-3 isolated from soil.</title>
        <authorList>
            <person name="Kanchanasin P."/>
            <person name="Tanasupawat S."/>
            <person name="Yuki M."/>
            <person name="Kudo T."/>
        </authorList>
    </citation>
    <scope>NUCLEOTIDE SEQUENCE [LARGE SCALE GENOMIC DNA]</scope>
    <source>
        <strain evidence="3 4">ET3-3</strain>
    </source>
</reference>
<evidence type="ECO:0000313" key="4">
    <source>
        <dbReference type="Proteomes" id="UP000466794"/>
    </source>
</evidence>
<evidence type="ECO:0000313" key="3">
    <source>
        <dbReference type="EMBL" id="MVU76965.1"/>
    </source>
</evidence>
<dbReference type="InterPro" id="IPR005545">
    <property type="entry name" value="YCII"/>
</dbReference>
<dbReference type="Pfam" id="PF03795">
    <property type="entry name" value="YCII"/>
    <property type="match status" value="1"/>
</dbReference>
<dbReference type="InterPro" id="IPR024072">
    <property type="entry name" value="DHFR-like_dom_sf"/>
</dbReference>
<dbReference type="PANTHER" id="PTHR35174:SF3">
    <property type="entry name" value="BLL7171 PROTEIN"/>
    <property type="match status" value="1"/>
</dbReference>
<sequence>MGRIVAVVNLTLDGVMQAPGRADEDTRGGFTGGGWAHRYADPVQGRVVGAHMAAHAHSALLFGRRTYQDFHGFWPHQTDSPFTEVLDKAEKFVASRTLTAPLPWQNSVLLGGDAVSAVRTLRAHGSEVLVTDGPYAESKEHIGGFTVLEAADLDEALDWGKRMAVVIGLPIEVRPIQDR</sequence>
<keyword evidence="4" id="KW-1185">Reference proteome</keyword>
<dbReference type="Proteomes" id="UP000466794">
    <property type="component" value="Unassembled WGS sequence"/>
</dbReference>
<organism evidence="3 4">
    <name type="scientific">Nocardia terrae</name>
    <dbReference type="NCBI Taxonomy" id="2675851"/>
    <lineage>
        <taxon>Bacteria</taxon>
        <taxon>Bacillati</taxon>
        <taxon>Actinomycetota</taxon>
        <taxon>Actinomycetes</taxon>
        <taxon>Mycobacteriales</taxon>
        <taxon>Nocardiaceae</taxon>
        <taxon>Nocardia</taxon>
    </lineage>
</organism>
<protein>
    <recommendedName>
        <fullName evidence="2">YCII-related domain-containing protein</fullName>
    </recommendedName>
</protein>
<name>A0A7K1URI9_9NOCA</name>
<dbReference type="SUPFAM" id="SSF54909">
    <property type="entry name" value="Dimeric alpha+beta barrel"/>
    <property type="match status" value="1"/>
</dbReference>
<proteinExistence type="inferred from homology"/>
<comment type="similarity">
    <text evidence="1">Belongs to the YciI family.</text>
</comment>
<accession>A0A7K1URI9</accession>
<comment type="caution">
    <text evidence="3">The sequence shown here is derived from an EMBL/GenBank/DDBJ whole genome shotgun (WGS) entry which is preliminary data.</text>
</comment>